<dbReference type="RefSeq" id="WP_130257046.1">
    <property type="nucleotide sequence ID" value="NZ_PPSX01000094.1"/>
</dbReference>
<dbReference type="GO" id="GO:0006508">
    <property type="term" value="P:proteolysis"/>
    <property type="evidence" value="ECO:0007669"/>
    <property type="project" value="InterPro"/>
</dbReference>
<dbReference type="InterPro" id="IPR001478">
    <property type="entry name" value="PDZ"/>
</dbReference>
<dbReference type="InterPro" id="IPR041489">
    <property type="entry name" value="PDZ_6"/>
</dbReference>
<name>A0A4Q7IJK0_9GAMM</name>
<dbReference type="GO" id="GO:0004175">
    <property type="term" value="F:endopeptidase activity"/>
    <property type="evidence" value="ECO:0007669"/>
    <property type="project" value="TreeGrafter"/>
</dbReference>
<sequence>MKLNTLSLSVAIALSATVLAGCGGGSSNNDTNQTTSPNTNTGSTSNTVTEPTWTAGQYDSASSFVNQCETPREGTDPFENAPYPDQAGTAMHEKMFLRSYTHETYLWYDEVEDKDPKHPDFDSDDEKDTVDKYFEHLKTDATTASGDLKDKYHYSESYEDYKKEADSGVVSGYGVRWAFISNTPPRVLRVAYTQDGSPAATAGLQRGDTVTAINGTDINTSDSSGIENLNAGLLPGADEEHSFTIKREGVEDPITISMTSGDIQSTPVQNAKVIDVADKKVGYVQFNQFISVGQQPLIDAFNQFSNANINELVIDMRYNGGGLVIMSAQLGYMVAGEAQTNASLDNDAAKSINNDAKVFTRSIRNDKVEAASAKENYYPFERRKIDWDAGRYTSQVLPSVDMDTVYILASSGTCSASESLINGLRGIDVNVVLIGGQTCGKPYGFTPTPNCGEVYYTVQFKGANAKEFGDYAEGFKPVPASSITQTTIGLTDEVPGCSVADDFSKQLGDTEEGMLAAALTHIETGACPVVAKESAQSSVTFRQSLQNDGIKLAQPFHPMRNGMVDIKVKEQ</sequence>
<organism evidence="4 5">
    <name type="scientific">Pseudoalteromonas phenolica</name>
    <dbReference type="NCBI Taxonomy" id="161398"/>
    <lineage>
        <taxon>Bacteria</taxon>
        <taxon>Pseudomonadati</taxon>
        <taxon>Pseudomonadota</taxon>
        <taxon>Gammaproteobacteria</taxon>
        <taxon>Alteromonadales</taxon>
        <taxon>Pseudoalteromonadaceae</taxon>
        <taxon>Pseudoalteromonas</taxon>
    </lineage>
</organism>
<feature type="region of interest" description="Disordered" evidence="1">
    <location>
        <begin position="26"/>
        <end position="53"/>
    </location>
</feature>
<evidence type="ECO:0000313" key="5">
    <source>
        <dbReference type="Proteomes" id="UP000291338"/>
    </source>
</evidence>
<dbReference type="PANTHER" id="PTHR32060">
    <property type="entry name" value="TAIL-SPECIFIC PROTEASE"/>
    <property type="match status" value="1"/>
</dbReference>
<reference evidence="4 5" key="1">
    <citation type="submission" date="2018-01" db="EMBL/GenBank/DDBJ databases">
        <title>Co-occurrence of chitin degradation, pigmentation and bioactivity in marine Pseudoalteromonas.</title>
        <authorList>
            <person name="Paulsen S."/>
            <person name="Gram L."/>
            <person name="Machado H."/>
        </authorList>
    </citation>
    <scope>NUCLEOTIDE SEQUENCE [LARGE SCALE GENOMIC DNA]</scope>
    <source>
        <strain evidence="4 5">S3898</strain>
    </source>
</reference>
<dbReference type="GO" id="GO:0030288">
    <property type="term" value="C:outer membrane-bounded periplasmic space"/>
    <property type="evidence" value="ECO:0007669"/>
    <property type="project" value="TreeGrafter"/>
</dbReference>
<dbReference type="Gene3D" id="3.30.750.170">
    <property type="match status" value="1"/>
</dbReference>
<gene>
    <name evidence="4" type="ORF">C1E23_18925</name>
</gene>
<dbReference type="InterPro" id="IPR005151">
    <property type="entry name" value="Tail-specific_protease"/>
</dbReference>
<evidence type="ECO:0000259" key="3">
    <source>
        <dbReference type="SMART" id="SM00228"/>
    </source>
</evidence>
<dbReference type="Gene3D" id="2.30.42.10">
    <property type="match status" value="1"/>
</dbReference>
<evidence type="ECO:0000313" key="4">
    <source>
        <dbReference type="EMBL" id="RZQ51579.1"/>
    </source>
</evidence>
<evidence type="ECO:0000256" key="1">
    <source>
        <dbReference type="SAM" id="MobiDB-lite"/>
    </source>
</evidence>
<dbReference type="InterPro" id="IPR029045">
    <property type="entry name" value="ClpP/crotonase-like_dom_sf"/>
</dbReference>
<dbReference type="EMBL" id="PPSX01000094">
    <property type="protein sequence ID" value="RZQ51579.1"/>
    <property type="molecule type" value="Genomic_DNA"/>
</dbReference>
<feature type="signal peptide" evidence="2">
    <location>
        <begin position="1"/>
        <end position="20"/>
    </location>
</feature>
<accession>A0A4Q7IJK0</accession>
<evidence type="ECO:0000256" key="2">
    <source>
        <dbReference type="SAM" id="SignalP"/>
    </source>
</evidence>
<dbReference type="GO" id="GO:0008236">
    <property type="term" value="F:serine-type peptidase activity"/>
    <property type="evidence" value="ECO:0007669"/>
    <property type="project" value="InterPro"/>
</dbReference>
<dbReference type="PROSITE" id="PS51257">
    <property type="entry name" value="PROKAR_LIPOPROTEIN"/>
    <property type="match status" value="1"/>
</dbReference>
<dbReference type="SMART" id="SM00228">
    <property type="entry name" value="PDZ"/>
    <property type="match status" value="1"/>
</dbReference>
<dbReference type="InterPro" id="IPR036034">
    <property type="entry name" value="PDZ_sf"/>
</dbReference>
<feature type="domain" description="PDZ" evidence="3">
    <location>
        <begin position="171"/>
        <end position="249"/>
    </location>
</feature>
<proteinExistence type="predicted"/>
<dbReference type="GO" id="GO:0007165">
    <property type="term" value="P:signal transduction"/>
    <property type="evidence" value="ECO:0007669"/>
    <property type="project" value="TreeGrafter"/>
</dbReference>
<dbReference type="SUPFAM" id="SSF50156">
    <property type="entry name" value="PDZ domain-like"/>
    <property type="match status" value="1"/>
</dbReference>
<dbReference type="Pfam" id="PF17820">
    <property type="entry name" value="PDZ_6"/>
    <property type="match status" value="1"/>
</dbReference>
<dbReference type="Proteomes" id="UP000291338">
    <property type="component" value="Unassembled WGS sequence"/>
</dbReference>
<keyword evidence="2" id="KW-0732">Signal</keyword>
<comment type="caution">
    <text evidence="4">The sequence shown here is derived from an EMBL/GenBank/DDBJ whole genome shotgun (WGS) entry which is preliminary data.</text>
</comment>
<feature type="chain" id="PRO_5020656673" description="PDZ domain-containing protein" evidence="2">
    <location>
        <begin position="21"/>
        <end position="571"/>
    </location>
</feature>
<dbReference type="Gene3D" id="3.90.226.10">
    <property type="entry name" value="2-enoyl-CoA Hydratase, Chain A, domain 1"/>
    <property type="match status" value="1"/>
</dbReference>
<dbReference type="SUPFAM" id="SSF52096">
    <property type="entry name" value="ClpP/crotonase"/>
    <property type="match status" value="1"/>
</dbReference>
<dbReference type="AlphaFoldDB" id="A0A4Q7IJK0"/>
<dbReference type="Pfam" id="PF03572">
    <property type="entry name" value="Peptidase_S41"/>
    <property type="match status" value="1"/>
</dbReference>
<feature type="compositionally biased region" description="Low complexity" evidence="1">
    <location>
        <begin position="27"/>
        <end position="49"/>
    </location>
</feature>
<dbReference type="PANTHER" id="PTHR32060:SF30">
    <property type="entry name" value="CARBOXY-TERMINAL PROCESSING PROTEASE CTPA"/>
    <property type="match status" value="1"/>
</dbReference>
<protein>
    <recommendedName>
        <fullName evidence="3">PDZ domain-containing protein</fullName>
    </recommendedName>
</protein>